<feature type="domain" description="LYC1 C-terminal" evidence="1">
    <location>
        <begin position="216"/>
        <end position="394"/>
    </location>
</feature>
<gene>
    <name evidence="2" type="ORF">HANVADRAFT_52105</name>
</gene>
<comment type="caution">
    <text evidence="2">The sequence shown here is derived from an EMBL/GenBank/DDBJ whole genome shotgun (WGS) entry which is preliminary data.</text>
</comment>
<dbReference type="Pfam" id="PF22998">
    <property type="entry name" value="GNAT_LYC1-like"/>
    <property type="match status" value="1"/>
</dbReference>
<dbReference type="AlphaFoldDB" id="A0A1B7TG37"/>
<dbReference type="EMBL" id="LXPE01000007">
    <property type="protein sequence ID" value="OBA27658.1"/>
    <property type="molecule type" value="Genomic_DNA"/>
</dbReference>
<name>A0A1B7TG37_9ASCO</name>
<evidence type="ECO:0000259" key="1">
    <source>
        <dbReference type="Pfam" id="PF22998"/>
    </source>
</evidence>
<organism evidence="2 3">
    <name type="scientific">Hanseniaspora valbyensis NRRL Y-1626</name>
    <dbReference type="NCBI Taxonomy" id="766949"/>
    <lineage>
        <taxon>Eukaryota</taxon>
        <taxon>Fungi</taxon>
        <taxon>Dikarya</taxon>
        <taxon>Ascomycota</taxon>
        <taxon>Saccharomycotina</taxon>
        <taxon>Saccharomycetes</taxon>
        <taxon>Saccharomycodales</taxon>
        <taxon>Saccharomycodaceae</taxon>
        <taxon>Hanseniaspora</taxon>
    </lineage>
</organism>
<reference evidence="3" key="1">
    <citation type="journal article" date="2016" name="Proc. Natl. Acad. Sci. U.S.A.">
        <title>Comparative genomics of biotechnologically important yeasts.</title>
        <authorList>
            <person name="Riley R."/>
            <person name="Haridas S."/>
            <person name="Wolfe K.H."/>
            <person name="Lopes M.R."/>
            <person name="Hittinger C.T."/>
            <person name="Goeker M."/>
            <person name="Salamov A.A."/>
            <person name="Wisecaver J.H."/>
            <person name="Long T.M."/>
            <person name="Calvey C.H."/>
            <person name="Aerts A.L."/>
            <person name="Barry K.W."/>
            <person name="Choi C."/>
            <person name="Clum A."/>
            <person name="Coughlan A.Y."/>
            <person name="Deshpande S."/>
            <person name="Douglass A.P."/>
            <person name="Hanson S.J."/>
            <person name="Klenk H.-P."/>
            <person name="LaButti K.M."/>
            <person name="Lapidus A."/>
            <person name="Lindquist E.A."/>
            <person name="Lipzen A.M."/>
            <person name="Meier-Kolthoff J.P."/>
            <person name="Ohm R.A."/>
            <person name="Otillar R.P."/>
            <person name="Pangilinan J.L."/>
            <person name="Peng Y."/>
            <person name="Rokas A."/>
            <person name="Rosa C.A."/>
            <person name="Scheuner C."/>
            <person name="Sibirny A.A."/>
            <person name="Slot J.C."/>
            <person name="Stielow J.B."/>
            <person name="Sun H."/>
            <person name="Kurtzman C.P."/>
            <person name="Blackwell M."/>
            <person name="Grigoriev I.V."/>
            <person name="Jeffries T.W."/>
        </authorList>
    </citation>
    <scope>NUCLEOTIDE SEQUENCE [LARGE SCALE GENOMIC DNA]</scope>
    <source>
        <strain evidence="3">NRRL Y-1626</strain>
    </source>
</reference>
<dbReference type="PANTHER" id="PTHR34815:SF2">
    <property type="entry name" value="N-ACETYLTRANSFERASE DOMAIN-CONTAINING PROTEIN"/>
    <property type="match status" value="1"/>
</dbReference>
<accession>A0A1B7TG37</accession>
<dbReference type="InterPro" id="IPR053013">
    <property type="entry name" value="LAT"/>
</dbReference>
<proteinExistence type="predicted"/>
<dbReference type="Gene3D" id="3.40.630.30">
    <property type="match status" value="1"/>
</dbReference>
<dbReference type="PANTHER" id="PTHR34815">
    <property type="entry name" value="LYSINE ACETYLTRANSFERASE"/>
    <property type="match status" value="1"/>
</dbReference>
<evidence type="ECO:0000313" key="2">
    <source>
        <dbReference type="EMBL" id="OBA27658.1"/>
    </source>
</evidence>
<sequence length="394" mass="45860">MSKNLILVDVTQDKECVKHCHTENSVTWGGKPYTTEQYVERENFLGEQDICSNPKLDESLEEYRKYLGIKYFAFKDLSLPDTGKCSQIVSALETLNRVAYIKKPNSEQEIPILSICIGGVYTPQKFRGKRYASSMMSDLNKFYDDIASKHPQDSFLKYTTIFLYSEVGGFYEKFEYASRHVPIHYFENDFKLLKYIESLRESTKKVVPLVLEDINSDLVTCLKAEEEECEKASKNPQISNKYKFYIKPDVDIYRWFKARDKYTAGIISSKLISEKPLIDGFKVEDSKSHIIWHHSWNEDKLYVLNWYIENNSTDDAVTLLIKAFEEMGNYKIKKLAVWDEDLSGKTLKSIFKNIEEHDSVHIGNENSSLSAIRAKWLDDINELIWTNNGKSSWF</sequence>
<dbReference type="Proteomes" id="UP000092321">
    <property type="component" value="Unassembled WGS sequence"/>
</dbReference>
<keyword evidence="3" id="KW-1185">Reference proteome</keyword>
<protein>
    <recommendedName>
        <fullName evidence="1">LYC1 C-terminal domain-containing protein</fullName>
    </recommendedName>
</protein>
<evidence type="ECO:0000313" key="3">
    <source>
        <dbReference type="Proteomes" id="UP000092321"/>
    </source>
</evidence>
<dbReference type="InterPro" id="IPR055100">
    <property type="entry name" value="GNAT_LYC1-like"/>
</dbReference>
<dbReference type="OrthoDB" id="2020070at2759"/>